<dbReference type="InterPro" id="IPR032675">
    <property type="entry name" value="LRR_dom_sf"/>
</dbReference>
<evidence type="ECO:0000313" key="1">
    <source>
        <dbReference type="EMBL" id="KAJ9581064.1"/>
    </source>
</evidence>
<dbReference type="Gene3D" id="3.80.10.10">
    <property type="entry name" value="Ribonuclease Inhibitor"/>
    <property type="match status" value="1"/>
</dbReference>
<feature type="non-terminal residue" evidence="1">
    <location>
        <position position="1"/>
    </location>
</feature>
<dbReference type="SMART" id="SM00367">
    <property type="entry name" value="LRR_CC"/>
    <property type="match status" value="3"/>
</dbReference>
<keyword evidence="2" id="KW-1185">Reference proteome</keyword>
<dbReference type="InterPro" id="IPR006553">
    <property type="entry name" value="Leu-rich_rpt_Cys-con_subtyp"/>
</dbReference>
<name>A0AAD7ZI12_DIPPU</name>
<dbReference type="InterPro" id="IPR050648">
    <property type="entry name" value="F-box_LRR-repeat"/>
</dbReference>
<dbReference type="EMBL" id="JASPKZ010008046">
    <property type="protein sequence ID" value="KAJ9581064.1"/>
    <property type="molecule type" value="Genomic_DNA"/>
</dbReference>
<organism evidence="1 2">
    <name type="scientific">Diploptera punctata</name>
    <name type="common">Pacific beetle cockroach</name>
    <dbReference type="NCBI Taxonomy" id="6984"/>
    <lineage>
        <taxon>Eukaryota</taxon>
        <taxon>Metazoa</taxon>
        <taxon>Ecdysozoa</taxon>
        <taxon>Arthropoda</taxon>
        <taxon>Hexapoda</taxon>
        <taxon>Insecta</taxon>
        <taxon>Pterygota</taxon>
        <taxon>Neoptera</taxon>
        <taxon>Polyneoptera</taxon>
        <taxon>Dictyoptera</taxon>
        <taxon>Blattodea</taxon>
        <taxon>Blaberoidea</taxon>
        <taxon>Blaberidae</taxon>
        <taxon>Diplopterinae</taxon>
        <taxon>Diploptera</taxon>
    </lineage>
</organism>
<accession>A0AAD7ZI12</accession>
<dbReference type="AlphaFoldDB" id="A0AAD7ZI12"/>
<proteinExistence type="predicted"/>
<dbReference type="GO" id="GO:0005737">
    <property type="term" value="C:cytoplasm"/>
    <property type="evidence" value="ECO:0007669"/>
    <property type="project" value="TreeGrafter"/>
</dbReference>
<evidence type="ECO:0000313" key="2">
    <source>
        <dbReference type="Proteomes" id="UP001233999"/>
    </source>
</evidence>
<reference evidence="1" key="1">
    <citation type="journal article" date="2023" name="IScience">
        <title>Live-bearing cockroach genome reveals convergent evolutionary mechanisms linked to viviparity in insects and beyond.</title>
        <authorList>
            <person name="Fouks B."/>
            <person name="Harrison M.C."/>
            <person name="Mikhailova A.A."/>
            <person name="Marchal E."/>
            <person name="English S."/>
            <person name="Carruthers M."/>
            <person name="Jennings E.C."/>
            <person name="Chiamaka E.L."/>
            <person name="Frigard R.A."/>
            <person name="Pippel M."/>
            <person name="Attardo G.M."/>
            <person name="Benoit J.B."/>
            <person name="Bornberg-Bauer E."/>
            <person name="Tobe S.S."/>
        </authorList>
    </citation>
    <scope>NUCLEOTIDE SEQUENCE</scope>
    <source>
        <strain evidence="1">Stay&amp;Tobe</strain>
    </source>
</reference>
<sequence>IQGTGSCRRLKKVSFAGCSNIEDSSIISLVKCWENYSFPEDDEESTLQTIVSVHSVTMTESDLLNMLIGITKRKFKSSPQDDSEENYLAVPYVKNSEIPEVSGLTSLNLSGCSKLSDKCIEELTKMKDYVVNLQCLDLSGCYRFTARTLNIFVKCCPNLSPEHLFYCDHIKGGPYSNEASGCCNLQSSKRSCCVPRE</sequence>
<gene>
    <name evidence="1" type="ORF">L9F63_023759</name>
</gene>
<comment type="caution">
    <text evidence="1">The sequence shown here is derived from an EMBL/GenBank/DDBJ whole genome shotgun (WGS) entry which is preliminary data.</text>
</comment>
<protein>
    <submittedName>
        <fullName evidence="1">Uncharacterized protein</fullName>
    </submittedName>
</protein>
<dbReference type="PANTHER" id="PTHR13382:SF69">
    <property type="entry name" value="FI18408P1"/>
    <property type="match status" value="1"/>
</dbReference>
<dbReference type="SUPFAM" id="SSF52047">
    <property type="entry name" value="RNI-like"/>
    <property type="match status" value="1"/>
</dbReference>
<dbReference type="PANTHER" id="PTHR13382">
    <property type="entry name" value="MITOCHONDRIAL ATP SYNTHASE COUPLING FACTOR B"/>
    <property type="match status" value="1"/>
</dbReference>
<dbReference type="Proteomes" id="UP001233999">
    <property type="component" value="Unassembled WGS sequence"/>
</dbReference>
<reference evidence="1" key="2">
    <citation type="submission" date="2023-05" db="EMBL/GenBank/DDBJ databases">
        <authorList>
            <person name="Fouks B."/>
        </authorList>
    </citation>
    <scope>NUCLEOTIDE SEQUENCE</scope>
    <source>
        <strain evidence="1">Stay&amp;Tobe</strain>
        <tissue evidence="1">Testes</tissue>
    </source>
</reference>